<accession>A0A9P8L6M3</accession>
<evidence type="ECO:0000256" key="8">
    <source>
        <dbReference type="SAM" id="MobiDB-lite"/>
    </source>
</evidence>
<keyword evidence="10" id="KW-1185">Reference proteome</keyword>
<dbReference type="AlphaFoldDB" id="A0A9P8L6M3"/>
<dbReference type="GO" id="GO:0005763">
    <property type="term" value="C:mitochondrial small ribosomal subunit"/>
    <property type="evidence" value="ECO:0007669"/>
    <property type="project" value="TreeGrafter"/>
</dbReference>
<gene>
    <name evidence="9" type="ORF">GP486_007885</name>
</gene>
<keyword evidence="6" id="KW-0687">Ribonucleoprotein</keyword>
<evidence type="ECO:0000256" key="2">
    <source>
        <dbReference type="ARBA" id="ARBA00009863"/>
    </source>
</evidence>
<comment type="similarity">
    <text evidence="2">Belongs to the mitochondrion-specific ribosomal protein mS29 family.</text>
</comment>
<proteinExistence type="inferred from homology"/>
<reference evidence="9" key="1">
    <citation type="submission" date="2021-03" db="EMBL/GenBank/DDBJ databases">
        <title>Comparative genomics and phylogenomic investigation of the class Geoglossomycetes provide insights into ecological specialization and systematics.</title>
        <authorList>
            <person name="Melie T."/>
            <person name="Pirro S."/>
            <person name="Miller A.N."/>
            <person name="Quandt A."/>
        </authorList>
    </citation>
    <scope>NUCLEOTIDE SEQUENCE</scope>
    <source>
        <strain evidence="9">CAQ_001_2017</strain>
    </source>
</reference>
<evidence type="ECO:0000313" key="9">
    <source>
        <dbReference type="EMBL" id="KAH0548571.1"/>
    </source>
</evidence>
<feature type="region of interest" description="Disordered" evidence="8">
    <location>
        <begin position="373"/>
        <end position="396"/>
    </location>
</feature>
<dbReference type="GO" id="GO:0003735">
    <property type="term" value="F:structural constituent of ribosome"/>
    <property type="evidence" value="ECO:0007669"/>
    <property type="project" value="TreeGrafter"/>
</dbReference>
<dbReference type="EMBL" id="JAGHQM010002526">
    <property type="protein sequence ID" value="KAH0548571.1"/>
    <property type="molecule type" value="Genomic_DNA"/>
</dbReference>
<evidence type="ECO:0000313" key="10">
    <source>
        <dbReference type="Proteomes" id="UP000750711"/>
    </source>
</evidence>
<keyword evidence="4" id="KW-0689">Ribosomal protein</keyword>
<sequence length="482" mass="52459">MLRCSPSIHPGSRLFSTTPAFLANPIKAKRPDPNSSGPQKGVKSLKIKKKNTLRSAGRPPAPGERKALRKRIVLSNTNALEVKGMQDLSNDNMADKQIQGTVVGLPGPLVDQLRAAEAFRTGQGWGLFRRPGVLMRENSLEIARDLQDVVSGKKTLRRIYTGERGSGKSVVLLQAIAMAFLKDWVVVTIPEASQNRIAQDLTNAHTEYAPLSSSTTTPSQYVQRAYTASLLSRISKANSAVLSDLKVSLSHKLRIPIQPGTSLSHLADLGVRDPDIAWPIFQALWGELTSTKAARPPIMLTLDGLGHIMRDSQYRDPAFKPIHAHDLTIARHFVDHLSGVRSLPNGGAVLAATSASNVPFAPSLALAIDQRLHPTTSASSPSPSSSSSLSSSQQMPVWRKPVQRNPFMTYDERVLQSITPDLEIVELQGLTREEARGLMEYYAASGMLRHRVDESFVTEKWTIAGGGIVGEIEKASVMGPRV</sequence>
<dbReference type="Pfam" id="PF10236">
    <property type="entry name" value="DAP3"/>
    <property type="match status" value="1"/>
</dbReference>
<evidence type="ECO:0000256" key="4">
    <source>
        <dbReference type="ARBA" id="ARBA00022980"/>
    </source>
</evidence>
<name>A0A9P8L6M3_9PEZI</name>
<evidence type="ECO:0000256" key="6">
    <source>
        <dbReference type="ARBA" id="ARBA00023274"/>
    </source>
</evidence>
<comment type="caution">
    <text evidence="9">The sequence shown here is derived from an EMBL/GenBank/DDBJ whole genome shotgun (WGS) entry which is preliminary data.</text>
</comment>
<evidence type="ECO:0000256" key="3">
    <source>
        <dbReference type="ARBA" id="ARBA00022946"/>
    </source>
</evidence>
<protein>
    <recommendedName>
        <fullName evidence="7">Small ribosomal subunit protein mS29</fullName>
    </recommendedName>
</protein>
<feature type="region of interest" description="Disordered" evidence="8">
    <location>
        <begin position="25"/>
        <end position="44"/>
    </location>
</feature>
<organism evidence="9 10">
    <name type="scientific">Trichoglossum hirsutum</name>
    <dbReference type="NCBI Taxonomy" id="265104"/>
    <lineage>
        <taxon>Eukaryota</taxon>
        <taxon>Fungi</taxon>
        <taxon>Dikarya</taxon>
        <taxon>Ascomycota</taxon>
        <taxon>Pezizomycotina</taxon>
        <taxon>Geoglossomycetes</taxon>
        <taxon>Geoglossales</taxon>
        <taxon>Geoglossaceae</taxon>
        <taxon>Trichoglossum</taxon>
    </lineage>
</organism>
<dbReference type="InterPro" id="IPR019368">
    <property type="entry name" value="Ribosomal_mS29"/>
</dbReference>
<feature type="compositionally biased region" description="Low complexity" evidence="8">
    <location>
        <begin position="377"/>
        <end position="392"/>
    </location>
</feature>
<dbReference type="Proteomes" id="UP000750711">
    <property type="component" value="Unassembled WGS sequence"/>
</dbReference>
<evidence type="ECO:0000256" key="1">
    <source>
        <dbReference type="ARBA" id="ARBA00004173"/>
    </source>
</evidence>
<evidence type="ECO:0000256" key="7">
    <source>
        <dbReference type="ARBA" id="ARBA00035140"/>
    </source>
</evidence>
<comment type="subcellular location">
    <subcellularLocation>
        <location evidence="1">Mitochondrion</location>
    </subcellularLocation>
</comment>
<keyword evidence="3" id="KW-0809">Transit peptide</keyword>
<keyword evidence="5" id="KW-0496">Mitochondrion</keyword>
<dbReference type="PANTHER" id="PTHR12810">
    <property type="entry name" value="MITOCHONDRIAL 28S RIBOSOMAL PROTEIN S29"/>
    <property type="match status" value="1"/>
</dbReference>
<dbReference type="PANTHER" id="PTHR12810:SF0">
    <property type="entry name" value="SMALL RIBOSOMAL SUBUNIT PROTEIN MS29"/>
    <property type="match status" value="1"/>
</dbReference>
<evidence type="ECO:0000256" key="5">
    <source>
        <dbReference type="ARBA" id="ARBA00023128"/>
    </source>
</evidence>